<dbReference type="AlphaFoldDB" id="A0A285R2K0"/>
<organism evidence="2 3">
    <name type="scientific">Sphingomonas guangdongensis</name>
    <dbReference type="NCBI Taxonomy" id="1141890"/>
    <lineage>
        <taxon>Bacteria</taxon>
        <taxon>Pseudomonadati</taxon>
        <taxon>Pseudomonadota</taxon>
        <taxon>Alphaproteobacteria</taxon>
        <taxon>Sphingomonadales</taxon>
        <taxon>Sphingomonadaceae</taxon>
        <taxon>Sphingomonas</taxon>
    </lineage>
</organism>
<evidence type="ECO:0000256" key="1">
    <source>
        <dbReference type="SAM" id="SignalP"/>
    </source>
</evidence>
<keyword evidence="2" id="KW-0489">Methyltransferase</keyword>
<evidence type="ECO:0000313" key="3">
    <source>
        <dbReference type="Proteomes" id="UP000219494"/>
    </source>
</evidence>
<proteinExistence type="predicted"/>
<dbReference type="GO" id="GO:0032259">
    <property type="term" value="P:methylation"/>
    <property type="evidence" value="ECO:0007669"/>
    <property type="project" value="UniProtKB-KW"/>
</dbReference>
<accession>A0A285R2K0</accession>
<feature type="chain" id="PRO_5013329777" evidence="1">
    <location>
        <begin position="18"/>
        <end position="246"/>
    </location>
</feature>
<dbReference type="GO" id="GO:0008168">
    <property type="term" value="F:methyltransferase activity"/>
    <property type="evidence" value="ECO:0007669"/>
    <property type="project" value="UniProtKB-KW"/>
</dbReference>
<gene>
    <name evidence="2" type="ORF">SAMN06297144_3476</name>
</gene>
<reference evidence="2 3" key="1">
    <citation type="submission" date="2017-07" db="EMBL/GenBank/DDBJ databases">
        <authorList>
            <person name="Sun Z.S."/>
            <person name="Albrecht U."/>
            <person name="Echele G."/>
            <person name="Lee C.C."/>
        </authorList>
    </citation>
    <scope>NUCLEOTIDE SEQUENCE [LARGE SCALE GENOMIC DNA]</scope>
    <source>
        <strain evidence="2 3">CGMCC 1.12672</strain>
    </source>
</reference>
<dbReference type="EMBL" id="OBMI01000004">
    <property type="protein sequence ID" value="SOB88325.1"/>
    <property type="molecule type" value="Genomic_DNA"/>
</dbReference>
<protein>
    <submittedName>
        <fullName evidence="2">Predicted methyltransferase</fullName>
    </submittedName>
</protein>
<dbReference type="Gene3D" id="3.40.50.150">
    <property type="entry name" value="Vaccinia Virus protein VP39"/>
    <property type="match status" value="1"/>
</dbReference>
<dbReference type="PIRSF" id="PIRSF031679">
    <property type="entry name" value="Mtase_Alr7345_prd"/>
    <property type="match status" value="1"/>
</dbReference>
<keyword evidence="3" id="KW-1185">Reference proteome</keyword>
<dbReference type="InterPro" id="IPR016980">
    <property type="entry name" value="S-AdoMet-dep_MeTrfase_Alr7345"/>
</dbReference>
<sequence length="246" mass="25568">MKPLIAIALLTAPAALAAQAASPQVAAALADATRPPADTARDAARKPADFLAFAGITPGMKVADYIMGGGYWTRLLSGVVGPAGKVYAYQPAEFIAFRAAYGTEQEAAVKGRGNVVALRAGIAELTFPEPLDAIVTVQNWHDLHLKMAPANTGEYVAGKLFAALKPGGVLIVADNASAAGAGFTAADSLHRAEGAAVRAEIESAGFTFAGETRMWANPADPKTKIVFDPSIRGKADQFVYKFRKPG</sequence>
<dbReference type="Proteomes" id="UP000219494">
    <property type="component" value="Unassembled WGS sequence"/>
</dbReference>
<dbReference type="OrthoDB" id="9342567at2"/>
<dbReference type="SUPFAM" id="SSF53335">
    <property type="entry name" value="S-adenosyl-L-methionine-dependent methyltransferases"/>
    <property type="match status" value="1"/>
</dbReference>
<evidence type="ECO:0000313" key="2">
    <source>
        <dbReference type="EMBL" id="SOB88325.1"/>
    </source>
</evidence>
<dbReference type="RefSeq" id="WP_097065214.1">
    <property type="nucleotide sequence ID" value="NZ_OBMI01000004.1"/>
</dbReference>
<keyword evidence="1" id="KW-0732">Signal</keyword>
<dbReference type="InterPro" id="IPR029063">
    <property type="entry name" value="SAM-dependent_MTases_sf"/>
</dbReference>
<feature type="signal peptide" evidence="1">
    <location>
        <begin position="1"/>
        <end position="17"/>
    </location>
</feature>
<keyword evidence="2" id="KW-0808">Transferase</keyword>
<name>A0A285R2K0_9SPHN</name>